<dbReference type="InterPro" id="IPR011006">
    <property type="entry name" value="CheY-like_superfamily"/>
</dbReference>
<keyword evidence="5" id="KW-0238">DNA-binding</keyword>
<proteinExistence type="predicted"/>
<evidence type="ECO:0000259" key="3">
    <source>
        <dbReference type="PROSITE" id="PS50110"/>
    </source>
</evidence>
<feature type="modified residue" description="4-aspartylphosphate" evidence="2">
    <location>
        <position position="56"/>
    </location>
</feature>
<protein>
    <submittedName>
        <fullName evidence="5">LytTR family transcriptional regulator DNA-binding domain-containing protein</fullName>
    </submittedName>
</protein>
<keyword evidence="1" id="KW-0902">Two-component regulatory system</keyword>
<dbReference type="Pfam" id="PF04397">
    <property type="entry name" value="LytTR"/>
    <property type="match status" value="1"/>
</dbReference>
<evidence type="ECO:0000313" key="6">
    <source>
        <dbReference type="Proteomes" id="UP000638014"/>
    </source>
</evidence>
<sequence length="268" mass="30482">MKSLRVILIDDEPLALQGLEYRLRAFPEIDVIAQCGNGYDGLNAIHKLRPDAVFLDIEMPELSGIDMIQMVHAELMPMVVFVTAFNQFAIDAFALHAIDYLLKPVCTERLQQAVSHLHSRQQQRDSQRHKQQLLQALCQYTGRSIFELDSDLEQGEQLCRYPSNLTIKDAGRDTVLLPCDDIDWIDAAGDYMCVHSNGDTHIMRSSMKALLEQLNPHVFKRIHRSTIVNVQRICKVTPHTNGERYISLIDGTCLKVSRSYKNVVSDFA</sequence>
<evidence type="ECO:0000256" key="1">
    <source>
        <dbReference type="ARBA" id="ARBA00023012"/>
    </source>
</evidence>
<dbReference type="InterPro" id="IPR046947">
    <property type="entry name" value="LytR-like"/>
</dbReference>
<dbReference type="AlphaFoldDB" id="A0A8J6UPD5"/>
<dbReference type="PROSITE" id="PS50930">
    <property type="entry name" value="HTH_LYTTR"/>
    <property type="match status" value="1"/>
</dbReference>
<reference evidence="5" key="1">
    <citation type="submission" date="2020-09" db="EMBL/GenBank/DDBJ databases">
        <title>A novel bacterium of genus Neiella, isolated from South China Sea.</title>
        <authorList>
            <person name="Huang H."/>
            <person name="Mo K."/>
            <person name="Hu Y."/>
        </authorList>
    </citation>
    <scope>NUCLEOTIDE SEQUENCE</scope>
    <source>
        <strain evidence="5">HB171785</strain>
    </source>
</reference>
<dbReference type="FunFam" id="3.40.50.2300:FF:000051">
    <property type="entry name" value="Two-component response regulator yehT"/>
    <property type="match status" value="1"/>
</dbReference>
<dbReference type="Gene3D" id="2.40.50.1020">
    <property type="entry name" value="LytTr DNA-binding domain"/>
    <property type="match status" value="1"/>
</dbReference>
<dbReference type="PANTHER" id="PTHR37299:SF1">
    <property type="entry name" value="STAGE 0 SPORULATION PROTEIN A HOMOLOG"/>
    <property type="match status" value="1"/>
</dbReference>
<dbReference type="InterPro" id="IPR007492">
    <property type="entry name" value="LytTR_DNA-bd_dom"/>
</dbReference>
<evidence type="ECO:0000256" key="2">
    <source>
        <dbReference type="PROSITE-ProRule" id="PRU00169"/>
    </source>
</evidence>
<evidence type="ECO:0000259" key="4">
    <source>
        <dbReference type="PROSITE" id="PS50930"/>
    </source>
</evidence>
<dbReference type="SUPFAM" id="SSF52172">
    <property type="entry name" value="CheY-like"/>
    <property type="match status" value="1"/>
</dbReference>
<dbReference type="SMART" id="SM00850">
    <property type="entry name" value="LytTR"/>
    <property type="match status" value="1"/>
</dbReference>
<dbReference type="PANTHER" id="PTHR37299">
    <property type="entry name" value="TRANSCRIPTIONAL REGULATOR-RELATED"/>
    <property type="match status" value="1"/>
</dbReference>
<dbReference type="RefSeq" id="WP_191143183.1">
    <property type="nucleotide sequence ID" value="NZ_JACXAF010000001.1"/>
</dbReference>
<gene>
    <name evidence="5" type="ORF">IC617_01370</name>
</gene>
<dbReference type="Proteomes" id="UP000638014">
    <property type="component" value="Unassembled WGS sequence"/>
</dbReference>
<dbReference type="GO" id="GO:0000156">
    <property type="term" value="F:phosphorelay response regulator activity"/>
    <property type="evidence" value="ECO:0007669"/>
    <property type="project" value="InterPro"/>
</dbReference>
<dbReference type="InterPro" id="IPR001789">
    <property type="entry name" value="Sig_transdc_resp-reg_receiver"/>
</dbReference>
<feature type="domain" description="Response regulatory" evidence="3">
    <location>
        <begin position="5"/>
        <end position="118"/>
    </location>
</feature>
<dbReference type="EMBL" id="JACXAF010000001">
    <property type="protein sequence ID" value="MBD1388067.1"/>
    <property type="molecule type" value="Genomic_DNA"/>
</dbReference>
<dbReference type="PROSITE" id="PS50110">
    <property type="entry name" value="RESPONSE_REGULATORY"/>
    <property type="match status" value="1"/>
</dbReference>
<name>A0A8J6UPD5_9GAMM</name>
<feature type="domain" description="HTH LytTR-type" evidence="4">
    <location>
        <begin position="165"/>
        <end position="268"/>
    </location>
</feature>
<dbReference type="GO" id="GO:0003677">
    <property type="term" value="F:DNA binding"/>
    <property type="evidence" value="ECO:0007669"/>
    <property type="project" value="UniProtKB-KW"/>
</dbReference>
<accession>A0A8J6UPD5</accession>
<keyword evidence="6" id="KW-1185">Reference proteome</keyword>
<comment type="caution">
    <text evidence="5">The sequence shown here is derived from an EMBL/GenBank/DDBJ whole genome shotgun (WGS) entry which is preliminary data.</text>
</comment>
<dbReference type="SMART" id="SM00448">
    <property type="entry name" value="REC"/>
    <property type="match status" value="1"/>
</dbReference>
<organism evidence="5 6">
    <name type="scientific">Neiella litorisoli</name>
    <dbReference type="NCBI Taxonomy" id="2771431"/>
    <lineage>
        <taxon>Bacteria</taxon>
        <taxon>Pseudomonadati</taxon>
        <taxon>Pseudomonadota</taxon>
        <taxon>Gammaproteobacteria</taxon>
        <taxon>Alteromonadales</taxon>
        <taxon>Echinimonadaceae</taxon>
        <taxon>Neiella</taxon>
    </lineage>
</organism>
<dbReference type="Gene3D" id="3.40.50.2300">
    <property type="match status" value="1"/>
</dbReference>
<evidence type="ECO:0000313" key="5">
    <source>
        <dbReference type="EMBL" id="MBD1388067.1"/>
    </source>
</evidence>
<keyword evidence="2" id="KW-0597">Phosphoprotein</keyword>
<dbReference type="Pfam" id="PF00072">
    <property type="entry name" value="Response_reg"/>
    <property type="match status" value="1"/>
</dbReference>